<dbReference type="EMBL" id="PEZV01000017">
    <property type="protein sequence ID" value="PIT97350.1"/>
    <property type="molecule type" value="Genomic_DNA"/>
</dbReference>
<proteinExistence type="predicted"/>
<dbReference type="InterPro" id="IPR052077">
    <property type="entry name" value="CcrZ_PhaseVar_Mediator"/>
</dbReference>
<dbReference type="Gene3D" id="3.90.1200.10">
    <property type="match status" value="1"/>
</dbReference>
<evidence type="ECO:0000259" key="1">
    <source>
        <dbReference type="Pfam" id="PF01636"/>
    </source>
</evidence>
<evidence type="ECO:0000313" key="2">
    <source>
        <dbReference type="EMBL" id="PIT97350.1"/>
    </source>
</evidence>
<dbReference type="PANTHER" id="PTHR40086">
    <property type="entry name" value="PHOSPHOTRANSFERASE YTMP-RELATED"/>
    <property type="match status" value="1"/>
</dbReference>
<organism evidence="2 3">
    <name type="scientific">Candidatus Berkelbacteria bacterium CG10_big_fil_rev_8_21_14_0_10_41_12</name>
    <dbReference type="NCBI Taxonomy" id="1974513"/>
    <lineage>
        <taxon>Bacteria</taxon>
        <taxon>Candidatus Berkelbacteria</taxon>
    </lineage>
</organism>
<dbReference type="InterPro" id="IPR002575">
    <property type="entry name" value="Aminoglycoside_PTrfase"/>
</dbReference>
<dbReference type="PANTHER" id="PTHR40086:SF1">
    <property type="entry name" value="CELL CYCLE REGULATOR CCRZ"/>
    <property type="match status" value="1"/>
</dbReference>
<comment type="caution">
    <text evidence="2">The sequence shown here is derived from an EMBL/GenBank/DDBJ whole genome shotgun (WGS) entry which is preliminary data.</text>
</comment>
<feature type="domain" description="Aminoglycoside phosphotransferase" evidence="1">
    <location>
        <begin position="33"/>
        <end position="257"/>
    </location>
</feature>
<dbReference type="InterPro" id="IPR011009">
    <property type="entry name" value="Kinase-like_dom_sf"/>
</dbReference>
<accession>A0A2M6WX36</accession>
<dbReference type="AlphaFoldDB" id="A0A2M6WX36"/>
<dbReference type="Pfam" id="PF01636">
    <property type="entry name" value="APH"/>
    <property type="match status" value="1"/>
</dbReference>
<dbReference type="Proteomes" id="UP000228596">
    <property type="component" value="Unassembled WGS sequence"/>
</dbReference>
<sequence length="329" mass="38752">MEGIDLEMKERIEQYFKQLAQRGVFGRFKRIKIRQILGGDYNLNFKVILNNRNYLLRLNIEPQSGLKNQIKYEFDSLRALEPYQLAPKPIYMDDSKKFFKNDLLIEQFIDGKFPNWKGESLSRICLIIAKLHLLPVKKFPFLMERKDPLVDSFTFAKQFHKKYSKRWNANKKVIEATKSIIEKSRSNIKANHELFHSQNIVHTDLVPSNLIDNGTDIFIVDWEKARIDDASYDLAVFFSNSAAIWDSKELIGKAERYQFLVKYIELTGDKTIQDRLEIIEPFLNAYFILWAANRICDVEEGKIDPLLGKRNLARYKKLSNLKLIEKYLK</sequence>
<name>A0A2M6WX36_9BACT</name>
<gene>
    <name evidence="2" type="ORF">COT77_01895</name>
</gene>
<reference evidence="3" key="1">
    <citation type="submission" date="2017-09" db="EMBL/GenBank/DDBJ databases">
        <title>Depth-based differentiation of microbial function through sediment-hosted aquifers and enrichment of novel symbionts in the deep terrestrial subsurface.</title>
        <authorList>
            <person name="Probst A.J."/>
            <person name="Ladd B."/>
            <person name="Jarett J.K."/>
            <person name="Geller-Mcgrath D.E."/>
            <person name="Sieber C.M.K."/>
            <person name="Emerson J.B."/>
            <person name="Anantharaman K."/>
            <person name="Thomas B.C."/>
            <person name="Malmstrom R."/>
            <person name="Stieglmeier M."/>
            <person name="Klingl A."/>
            <person name="Woyke T."/>
            <person name="Ryan C.M."/>
            <person name="Banfield J.F."/>
        </authorList>
    </citation>
    <scope>NUCLEOTIDE SEQUENCE [LARGE SCALE GENOMIC DNA]</scope>
</reference>
<dbReference type="Gene3D" id="3.30.200.20">
    <property type="entry name" value="Phosphorylase Kinase, domain 1"/>
    <property type="match status" value="1"/>
</dbReference>
<protein>
    <recommendedName>
        <fullName evidence="1">Aminoglycoside phosphotransferase domain-containing protein</fullName>
    </recommendedName>
</protein>
<dbReference type="SUPFAM" id="SSF56112">
    <property type="entry name" value="Protein kinase-like (PK-like)"/>
    <property type="match status" value="1"/>
</dbReference>
<evidence type="ECO:0000313" key="3">
    <source>
        <dbReference type="Proteomes" id="UP000228596"/>
    </source>
</evidence>